<evidence type="ECO:0000256" key="1">
    <source>
        <dbReference type="ARBA" id="ARBA00022701"/>
    </source>
</evidence>
<dbReference type="GO" id="GO:0005524">
    <property type="term" value="F:ATP binding"/>
    <property type="evidence" value="ECO:0007669"/>
    <property type="project" value="UniProtKB-KW"/>
</dbReference>
<feature type="compositionally biased region" description="Basic and acidic residues" evidence="7">
    <location>
        <begin position="2703"/>
        <end position="2716"/>
    </location>
</feature>
<reference evidence="9" key="1">
    <citation type="submission" date="2025-08" db="UniProtKB">
        <authorList>
            <consortium name="RefSeq"/>
        </authorList>
    </citation>
    <scope>IDENTIFICATION</scope>
    <source>
        <tissue evidence="9">Whole larval tissue</tissue>
    </source>
</reference>
<feature type="coiled-coil region" evidence="6">
    <location>
        <begin position="1689"/>
        <end position="2188"/>
    </location>
</feature>
<keyword evidence="8" id="KW-1185">Reference proteome</keyword>
<feature type="coiled-coil region" evidence="6">
    <location>
        <begin position="358"/>
        <end position="654"/>
    </location>
</feature>
<accession>A0A9R0CZM8</accession>
<dbReference type="SUPFAM" id="SSF90257">
    <property type="entry name" value="Myosin rod fragments"/>
    <property type="match status" value="1"/>
</dbReference>
<feature type="coiled-coil region" evidence="6">
    <location>
        <begin position="1475"/>
        <end position="1502"/>
    </location>
</feature>
<dbReference type="GeneID" id="118265867"/>
<feature type="coiled-coil region" evidence="6">
    <location>
        <begin position="2534"/>
        <end position="2629"/>
    </location>
</feature>
<protein>
    <submittedName>
        <fullName evidence="9">LOW QUALITY PROTEIN: rootletin-like</fullName>
    </submittedName>
</protein>
<organism evidence="8 9">
    <name type="scientific">Spodoptera frugiperda</name>
    <name type="common">Fall armyworm</name>
    <dbReference type="NCBI Taxonomy" id="7108"/>
    <lineage>
        <taxon>Eukaryota</taxon>
        <taxon>Metazoa</taxon>
        <taxon>Ecdysozoa</taxon>
        <taxon>Arthropoda</taxon>
        <taxon>Hexapoda</taxon>
        <taxon>Insecta</taxon>
        <taxon>Pterygota</taxon>
        <taxon>Neoptera</taxon>
        <taxon>Endopterygota</taxon>
        <taxon>Lepidoptera</taxon>
        <taxon>Glossata</taxon>
        <taxon>Ditrysia</taxon>
        <taxon>Noctuoidea</taxon>
        <taxon>Noctuidae</taxon>
        <taxon>Amphipyrinae</taxon>
        <taxon>Spodoptera</taxon>
    </lineage>
</organism>
<feature type="coiled-coil region" evidence="6">
    <location>
        <begin position="1021"/>
        <end position="1253"/>
    </location>
</feature>
<keyword evidence="1" id="KW-0493">Microtubule</keyword>
<feature type="compositionally biased region" description="Basic residues" evidence="7">
    <location>
        <begin position="2878"/>
        <end position="2889"/>
    </location>
</feature>
<evidence type="ECO:0000256" key="7">
    <source>
        <dbReference type="SAM" id="MobiDB-lite"/>
    </source>
</evidence>
<evidence type="ECO:0000256" key="3">
    <source>
        <dbReference type="ARBA" id="ARBA00022840"/>
    </source>
</evidence>
<name>A0A9R0CZM8_SPOFR</name>
<dbReference type="RefSeq" id="XP_035435016.2">
    <property type="nucleotide sequence ID" value="XM_035579123.2"/>
</dbReference>
<feature type="coiled-coil region" evidence="6">
    <location>
        <begin position="1572"/>
        <end position="1645"/>
    </location>
</feature>
<feature type="region of interest" description="Disordered" evidence="7">
    <location>
        <begin position="2735"/>
        <end position="2759"/>
    </location>
</feature>
<dbReference type="PANTHER" id="PTHR37739">
    <property type="entry name" value="KINESIN-LIKE PROTEIN KIN-12D"/>
    <property type="match status" value="1"/>
</dbReference>
<proteinExistence type="predicted"/>
<feature type="coiled-coil region" evidence="6">
    <location>
        <begin position="901"/>
        <end position="974"/>
    </location>
</feature>
<evidence type="ECO:0000313" key="8">
    <source>
        <dbReference type="Proteomes" id="UP000829999"/>
    </source>
</evidence>
<keyword evidence="4 6" id="KW-0175">Coiled coil</keyword>
<keyword evidence="3" id="KW-0067">ATP-binding</keyword>
<evidence type="ECO:0000256" key="4">
    <source>
        <dbReference type="ARBA" id="ARBA00023054"/>
    </source>
</evidence>
<evidence type="ECO:0000256" key="2">
    <source>
        <dbReference type="ARBA" id="ARBA00022741"/>
    </source>
</evidence>
<dbReference type="PANTHER" id="PTHR37739:SF8">
    <property type="entry name" value="KINESIN-LIKE PROTEIN KIN-12D"/>
    <property type="match status" value="1"/>
</dbReference>
<feature type="coiled-coil region" evidence="6">
    <location>
        <begin position="1296"/>
        <end position="1358"/>
    </location>
</feature>
<feature type="region of interest" description="Disordered" evidence="7">
    <location>
        <begin position="2681"/>
        <end position="2716"/>
    </location>
</feature>
<feature type="coiled-coil region" evidence="6">
    <location>
        <begin position="725"/>
        <end position="871"/>
    </location>
</feature>
<keyword evidence="2" id="KW-0547">Nucleotide-binding</keyword>
<dbReference type="OrthoDB" id="2436455at2759"/>
<gene>
    <name evidence="9" type="primary">LOC118265867</name>
</gene>
<feature type="coiled-coil region" evidence="6">
    <location>
        <begin position="185"/>
        <end position="326"/>
    </location>
</feature>
<evidence type="ECO:0000256" key="6">
    <source>
        <dbReference type="SAM" id="Coils"/>
    </source>
</evidence>
<evidence type="ECO:0000256" key="5">
    <source>
        <dbReference type="ARBA" id="ARBA00023175"/>
    </source>
</evidence>
<dbReference type="GO" id="GO:0005874">
    <property type="term" value="C:microtubule"/>
    <property type="evidence" value="ECO:0007669"/>
    <property type="project" value="UniProtKB-KW"/>
</dbReference>
<feature type="coiled-coil region" evidence="6">
    <location>
        <begin position="2270"/>
        <end position="2322"/>
    </location>
</feature>
<evidence type="ECO:0000313" key="9">
    <source>
        <dbReference type="RefSeq" id="XP_035435016.2"/>
    </source>
</evidence>
<feature type="compositionally biased region" description="Basic and acidic residues" evidence="7">
    <location>
        <begin position="2837"/>
        <end position="2847"/>
    </location>
</feature>
<feature type="region of interest" description="Disordered" evidence="7">
    <location>
        <begin position="2816"/>
        <end position="2889"/>
    </location>
</feature>
<sequence length="2889" mass="332406">MLQKWKLIINNWINCYFNENNQDDRTVNIETLLNIISHLHENLNLDESKSSILEAHTVEGFLVEKYPEFKFENGTVESSNEDDVYLVASLLLFFVCVNSKDVDIKSAMCSKLSGDDQEIILKFTKSLLDCSPITLRDLQAAITEACGPEVASGPMKVAETPPALRSLHGEVRRLQAALDAERFDRNYLQEELARTNLRLEKLMKDKEQYKLDIVNLKAKISMCCGEDQDQRGTEAEAESSGKLQRQLQDMEERLVRTQESLDDVTYERDTYKAKMEELKQDRDKWLSLSQQESERAIQLGEELEVERRHMQALKELVNELRQHNRRNGLDTSLLECDDPDASIQSLQHNLSVCSEACANVVEVQLGEERAKVDALKQQLQRLQEDMHELNQKADHEKENFEKLLSERDNEIVNLKCHFNETVEKKDKEITEYYNEVVKLNNDNNELERRIKHNSEHSRQVIEQKIQEIETLQEQKLSLLQSLSDETTKLENIIAGLRSELEAEKQARAKMRDSYDNQMMKLNEKILNRNNELVELQNNVFEKSEMIETLQMNLRNEKELSNKYNMNARQLSEQKREVENKLQDKNEEMNAMQHSLEQNIASILKEIEHFKVLVASLQEHCRDLEESKSQLEGEIKRFEELLKDTENIKNAFSEATEKLKCELDEKNAIINTLQTHLQDEIRHKVGYQEELQRLQTAKMYMADDLNKLNVEYSKLKIELTGKDRTVESLEMSLQEARDAVDKLKADNEKLNLDLMKMSDEIAHKNKDIETLETTKKSLEDELSEKNETIDSINHKIANLTSNKQALQNKIDSMNAEKTKLDTELITKSKQISQLQAECEKLTKTVDENKKAIRSLDQNMTKEKHKYAALEKTYDSETSKLMGKLNENEKTIKELTSTSKKTIKNKEHQIQILTSELENLKKAMEADKESINLVDKEKEALIKKLEEEISYKNKIEKEYQNQCAQIESITSQLNEELTSKNNAILALTSELDDVKKIIEGKCKEIRLLGERLSKEDQLIRDLAHQKTVEAKDFQKKINDLQTQNNDLKQEVKKANECKEQAIAALQKENEQLQFAMEEDNSSREVILKEKDCIIDRLERQLKVHTDQLESIRKDYENITLTWEMYKVETKENMQAKEDQIKTLSQEATQLQENISELKKEKEELVKSLQVFAEQIEVSNTNHNELVNNLVKELNNEETKLAAVVEEKQALQNQLVEEKAARDNLETENKQKNEEIEVLIADKNELLKEKIELTQRLVEERAVKSIYEEERNSLASEKTAFERKLLNQLAATENLMESRECLTQQLVEEKSAKELAEKEKENLLLEKQLIEEKIMEVESNKEEMSREIDDLIEKHSLLDQQCMKEREANEILSAQKLELLQTLTEELATKEEIIKENEFLLGQVECLKRDLLEQKTIQEVLISEKETLLVEKEGLVKTLGVEKSAHDEIETEKDQLITKLCELNESYISKAGTAQAELEKVTQSANTLQTNLKQQEELNSQLTASLTAGLDKVIQGLKREGIANEFVEKITQSDDTVNQASDKCETLIKIANTLTTELVMRQNLVKALEHGNSSLAELREVLKLKENQLFDLQTEIKRLQQIVNENKIELSKRTETYNTTVENKAREIQTLTKENQALTNDLNDVKLQLEVKVHSLKEKLIDNENLTDKLKMTYECQIDNLNVMITKLSNYLKDKTSEYDAVRKEKEKLVQTIEEKTQAIKALEEEIKLEVQNKQKLIKDFDAERQILKNMVTVTESIMEDQKVALNNVISEHVRTNEALQEEKETITKALEKEKEDFKVKLDEKDKALEMALKEMAEVKTDKDRIEKQLKEVIENEIKNLQVKVEEKESAYESLVKEVGVLISADGASLNKESFVAEVRKMKDNLQSKIVENKKIREETKELQDLVRKCKDDIVMLEKRNEALKGEGNMTEQKLRGEIVELQNTLQAQTATNKDLELTLKEKNDNIKEFNEKLNLLHEQIHVLIQDKNTLEEEKKSVADNNKELENSMKMLCQQYGEENTKLNDEKQNLLKTVENNKTVISYLEALVKELQQKNKQLSEDIQNDKQNLVSKCDILQQYHDKAEEQLEERQKEINILQKEINTLKTKVQQCEEESKAKDAILSKISKEKDAVITSVTKELDELKAAKEMFDQEIQEKTKTINELKQNLDEINTQREALHILRKENEELIKAVGMRETFAAAQTQEKTSSHKHSGHADRELRDLQHQVDNTSSDITHSSVESLKTITDLEKIINDKNRTITTLQSDVTYLKTLMAESETKLLDVTKELELSKENCHQLSSQLKKIVHQKNEEIADLRKQVNKMSVTENRATQIIKVSAKYQAIILKRIAEIKTNTVLKELTNFGNSNNYDSEVKRSLSAGTITMEDLENFLETTDRHLRKCSEKQLALQKERDRLMEVNKINESEILNMKKFLTELSVSFQTLSSIKEVYATKLSRVISMQRTVRREILALEGSAAPAVLARLERGHGAAAQDLAEAALALQRWLERCMARTVSAEKLKQAFLSDSGRTSLASASFHNAGLEVQLDELEKLFQQLLEDVARAPRAEPPAGPEPGTVMEVRAEYEDKLNRMKSKMKQLYTEQIAVYKEKQRVEVGALEAELARARARLADTSRAYEQHVRALTAELWAVGEKFLAQRDHAAAARRAARSASLMSLQHVHSSGLVPFQEEVDRPSDSHSLRSLPVNHGAKRDDRDRTLHMSDEEGEVFDNRWLKELAATPRRASYAPGPRDPAAPGPQDHVPPGQRLSELRWRNSLCPPHLKSSYPAETQFAQAVDEEDIKCLGAAGAAGGKLQRKEVGITAYKKPGPPTPSKQAGRLSATDSELRESLRVEAEPQPSRKTSTPSRIRSLFRSSRNDTAEGTPRSRRLSNIFRKK</sequence>
<keyword evidence="5" id="KW-0505">Motor protein</keyword>
<dbReference type="Gene3D" id="1.10.287.1490">
    <property type="match status" value="1"/>
</dbReference>
<dbReference type="Proteomes" id="UP000829999">
    <property type="component" value="Chromosome 7"/>
</dbReference>
<feature type="compositionally biased region" description="Basic and acidic residues" evidence="7">
    <location>
        <begin position="2684"/>
        <end position="2693"/>
    </location>
</feature>
<dbReference type="InterPro" id="IPR044986">
    <property type="entry name" value="KIF15/KIN-12"/>
</dbReference>